<keyword evidence="6" id="KW-0560">Oxidoreductase</keyword>
<dbReference type="PROSITE" id="PS00198">
    <property type="entry name" value="4FE4S_FER_1"/>
    <property type="match status" value="1"/>
</dbReference>
<keyword evidence="4" id="KW-0479">Metal-binding</keyword>
<comment type="caution">
    <text evidence="10">The sequence shown here is derived from an EMBL/GenBank/DDBJ whole genome shotgun (WGS) entry which is preliminary data.</text>
</comment>
<gene>
    <name evidence="10" type="ORF">LCGC14_2298740</name>
</gene>
<evidence type="ECO:0000256" key="7">
    <source>
        <dbReference type="ARBA" id="ARBA00023004"/>
    </source>
</evidence>
<dbReference type="GO" id="GO:0051539">
    <property type="term" value="F:4 iron, 4 sulfur cluster binding"/>
    <property type="evidence" value="ECO:0007669"/>
    <property type="project" value="UniProtKB-KW"/>
</dbReference>
<dbReference type="Gene3D" id="3.30.70.3270">
    <property type="match status" value="1"/>
</dbReference>
<organism evidence="10">
    <name type="scientific">marine sediment metagenome</name>
    <dbReference type="NCBI Taxonomy" id="412755"/>
    <lineage>
        <taxon>unclassified sequences</taxon>
        <taxon>metagenomes</taxon>
        <taxon>ecological metagenomes</taxon>
    </lineage>
</organism>
<sequence length="279" mass="30946">MDLEKCTGCGVCSQYCPVKVPDHYNQNLSDKRAIDIQYIQAVPAVYYVDPNHCLFINRQECKQCEKACQAGAIDFDQKPEETLLKVGAVILATGFKNINPASLTDYKYLESPNVLTGTEFERVSCASGPYLGKISRPSDLRKPQKVALIQCAGSRQSTGGNSYCSSVCCKYAVKDAIVALEHEPDLDITIFFMDMRMYGKGLDEFYRRAKGAGIKFVRSRISEVRRDPDTEDMTIKYVTEGGDLLEETFNLVVLPTGLEPSEGSYQLSRAADISLNSHG</sequence>
<evidence type="ECO:0000256" key="6">
    <source>
        <dbReference type="ARBA" id="ARBA00023002"/>
    </source>
</evidence>
<evidence type="ECO:0000256" key="1">
    <source>
        <dbReference type="ARBA" id="ARBA00001974"/>
    </source>
</evidence>
<comment type="cofactor">
    <cofactor evidence="1">
        <name>FAD</name>
        <dbReference type="ChEBI" id="CHEBI:57692"/>
    </cofactor>
</comment>
<keyword evidence="5" id="KW-0274">FAD</keyword>
<evidence type="ECO:0000256" key="5">
    <source>
        <dbReference type="ARBA" id="ARBA00022827"/>
    </source>
</evidence>
<dbReference type="PANTHER" id="PTHR43498">
    <property type="entry name" value="FERREDOXIN:COB-COM HETERODISULFIDE REDUCTASE SUBUNIT A"/>
    <property type="match status" value="1"/>
</dbReference>
<dbReference type="GO" id="GO:0046872">
    <property type="term" value="F:metal ion binding"/>
    <property type="evidence" value="ECO:0007669"/>
    <property type="project" value="UniProtKB-KW"/>
</dbReference>
<dbReference type="InterPro" id="IPR036188">
    <property type="entry name" value="FAD/NAD-bd_sf"/>
</dbReference>
<dbReference type="InterPro" id="IPR017896">
    <property type="entry name" value="4Fe4S_Fe-S-bd"/>
</dbReference>
<keyword evidence="5" id="KW-0285">Flavoprotein</keyword>
<dbReference type="SUPFAM" id="SSF51905">
    <property type="entry name" value="FAD/NAD(P)-binding domain"/>
    <property type="match status" value="1"/>
</dbReference>
<dbReference type="PROSITE" id="PS51379">
    <property type="entry name" value="4FE4S_FER_2"/>
    <property type="match status" value="2"/>
</dbReference>
<name>A0A0F9DBN1_9ZZZZ</name>
<keyword evidence="8" id="KW-0411">Iron-sulfur</keyword>
<dbReference type="Pfam" id="PF00037">
    <property type="entry name" value="Fer4"/>
    <property type="match status" value="1"/>
</dbReference>
<feature type="domain" description="4Fe-4S ferredoxin-type" evidence="9">
    <location>
        <begin position="1"/>
        <end position="26"/>
    </location>
</feature>
<dbReference type="GO" id="GO:0016491">
    <property type="term" value="F:oxidoreductase activity"/>
    <property type="evidence" value="ECO:0007669"/>
    <property type="project" value="UniProtKB-KW"/>
</dbReference>
<dbReference type="PANTHER" id="PTHR43498:SF1">
    <property type="entry name" value="COB--COM HETERODISULFIDE REDUCTASE IRON-SULFUR SUBUNIT A"/>
    <property type="match status" value="1"/>
</dbReference>
<reference evidence="10" key="1">
    <citation type="journal article" date="2015" name="Nature">
        <title>Complex archaea that bridge the gap between prokaryotes and eukaryotes.</title>
        <authorList>
            <person name="Spang A."/>
            <person name="Saw J.H."/>
            <person name="Jorgensen S.L."/>
            <person name="Zaremba-Niedzwiedzka K."/>
            <person name="Martijn J."/>
            <person name="Lind A.E."/>
            <person name="van Eijk R."/>
            <person name="Schleper C."/>
            <person name="Guy L."/>
            <person name="Ettema T.J."/>
        </authorList>
    </citation>
    <scope>NUCLEOTIDE SEQUENCE</scope>
</reference>
<keyword evidence="3" id="KW-0004">4Fe-4S</keyword>
<dbReference type="AlphaFoldDB" id="A0A0F9DBN1"/>
<protein>
    <recommendedName>
        <fullName evidence="9">4Fe-4S ferredoxin-type domain-containing protein</fullName>
    </recommendedName>
</protein>
<evidence type="ECO:0000256" key="8">
    <source>
        <dbReference type="ARBA" id="ARBA00023014"/>
    </source>
</evidence>
<dbReference type="InterPro" id="IPR017900">
    <property type="entry name" value="4Fe4S_Fe_S_CS"/>
</dbReference>
<keyword evidence="7" id="KW-0408">Iron</keyword>
<evidence type="ECO:0000256" key="4">
    <source>
        <dbReference type="ARBA" id="ARBA00022723"/>
    </source>
</evidence>
<accession>A0A0F9DBN1</accession>
<feature type="domain" description="4Fe-4S ferredoxin-type" evidence="9">
    <location>
        <begin position="44"/>
        <end position="78"/>
    </location>
</feature>
<dbReference type="InterPro" id="IPR039650">
    <property type="entry name" value="HdrA-like"/>
</dbReference>
<evidence type="ECO:0000256" key="2">
    <source>
        <dbReference type="ARBA" id="ARBA00006561"/>
    </source>
</evidence>
<proteinExistence type="inferred from homology"/>
<dbReference type="EMBL" id="LAZR01032355">
    <property type="protein sequence ID" value="KKL51116.1"/>
    <property type="molecule type" value="Genomic_DNA"/>
</dbReference>
<evidence type="ECO:0000256" key="3">
    <source>
        <dbReference type="ARBA" id="ARBA00022485"/>
    </source>
</evidence>
<evidence type="ECO:0000259" key="9">
    <source>
        <dbReference type="PROSITE" id="PS51379"/>
    </source>
</evidence>
<feature type="non-terminal residue" evidence="10">
    <location>
        <position position="279"/>
    </location>
</feature>
<dbReference type="SUPFAM" id="SSF54862">
    <property type="entry name" value="4Fe-4S ferredoxins"/>
    <property type="match status" value="1"/>
</dbReference>
<evidence type="ECO:0000313" key="10">
    <source>
        <dbReference type="EMBL" id="KKL51116.1"/>
    </source>
</evidence>
<comment type="similarity">
    <text evidence="2">Belongs to the HdrA family.</text>
</comment>